<comment type="caution">
    <text evidence="1">The sequence shown here is derived from an EMBL/GenBank/DDBJ whole genome shotgun (WGS) entry which is preliminary data.</text>
</comment>
<evidence type="ECO:0000313" key="1">
    <source>
        <dbReference type="EMBL" id="KAI4581912.1"/>
    </source>
</evidence>
<gene>
    <name evidence="1" type="ORF">MJG53_009437</name>
</gene>
<keyword evidence="2" id="KW-1185">Reference proteome</keyword>
<proteinExistence type="predicted"/>
<organism evidence="1 2">
    <name type="scientific">Ovis ammon polii x Ovis aries</name>
    <dbReference type="NCBI Taxonomy" id="2918886"/>
    <lineage>
        <taxon>Eukaryota</taxon>
        <taxon>Metazoa</taxon>
        <taxon>Chordata</taxon>
        <taxon>Craniata</taxon>
        <taxon>Vertebrata</taxon>
        <taxon>Euteleostomi</taxon>
        <taxon>Mammalia</taxon>
        <taxon>Eutheria</taxon>
        <taxon>Laurasiatheria</taxon>
        <taxon>Artiodactyla</taxon>
        <taxon>Ruminantia</taxon>
        <taxon>Pecora</taxon>
        <taxon>Bovidae</taxon>
        <taxon>Caprinae</taxon>
        <taxon>Ovis</taxon>
    </lineage>
</organism>
<reference evidence="1" key="1">
    <citation type="submission" date="2022-03" db="EMBL/GenBank/DDBJ databases">
        <title>Genomic analyses of argali, domestic sheep and their hybrids provide insights into chromosomal evolution, heterosis and genetic basis of agronomic traits.</title>
        <authorList>
            <person name="Li M."/>
        </authorList>
    </citation>
    <scope>NUCLEOTIDE SEQUENCE</scope>
    <source>
        <strain evidence="1">F1 hybrid</strain>
    </source>
</reference>
<sequence length="501" mass="55548">MCSENEAGSSSRHITGDSSSRELCLGKGGGFQAPGERTARSPPLLVPAARLLAGVAPRERSVPLCLPGVFRPGWVSAGRRPLHRRARVLVRTRPKFASRVQSVLLPPQVPPVLVPLPQPPDMEPPVQIFRGEPGPTCSPSTCLPPNGSGWFPGWAEPDGNGSAGSEDVLLEPAHISPVILVVITAVYSVVFVVGLVGNSLVMFVIIRYTKMKTATNIYIFNLALADALVTTTMPFQSTVYLMNSWPFGDVLCKVVISIDYYNMFTSIFTLTMMSVDRYIAVCHPVKALDFRTPLKAKIINICIWILSSSVGISAIVLGGTKVREDMEVIECSLQFPDDDYSWWDLFMKVCVFVFAFVIPVLIIIVCYTLMILRLKSVRLLSGSREKDRNLRRITRLVLVVVAVFIVCWTPIHIFILVEALGSTAHSTAALSSYYFCIALGYTNSSLNPILYAFLDENFKRCFRDFCFPIKMRMERQSTSRVRNTVQDPAYVREVDGVNKPV</sequence>
<evidence type="ECO:0000313" key="2">
    <source>
        <dbReference type="Proteomes" id="UP001057279"/>
    </source>
</evidence>
<dbReference type="Proteomes" id="UP001057279">
    <property type="component" value="Linkage Group LG09"/>
</dbReference>
<accession>A0ACB9UWD2</accession>
<name>A0ACB9UWD2_9CETA</name>
<protein>
    <submittedName>
        <fullName evidence="1">Uncharacterized protein</fullName>
    </submittedName>
</protein>
<dbReference type="EMBL" id="CM043034">
    <property type="protein sequence ID" value="KAI4581912.1"/>
    <property type="molecule type" value="Genomic_DNA"/>
</dbReference>